<organism evidence="4 5">
    <name type="scientific">Bowmanella pacifica</name>
    <dbReference type="NCBI Taxonomy" id="502051"/>
    <lineage>
        <taxon>Bacteria</taxon>
        <taxon>Pseudomonadati</taxon>
        <taxon>Pseudomonadota</taxon>
        <taxon>Gammaproteobacteria</taxon>
        <taxon>Alteromonadales</taxon>
        <taxon>Alteromonadaceae</taxon>
        <taxon>Bowmanella</taxon>
    </lineage>
</organism>
<feature type="domain" description="Rhodanese" evidence="3">
    <location>
        <begin position="163"/>
        <end position="276"/>
    </location>
</feature>
<keyword evidence="1" id="KW-0808">Transferase</keyword>
<dbReference type="GO" id="GO:0004792">
    <property type="term" value="F:thiosulfate-cyanide sulfurtransferase activity"/>
    <property type="evidence" value="ECO:0007669"/>
    <property type="project" value="TreeGrafter"/>
</dbReference>
<keyword evidence="5" id="KW-1185">Reference proteome</keyword>
<dbReference type="CDD" id="cd01448">
    <property type="entry name" value="TST_Repeat_1"/>
    <property type="match status" value="1"/>
</dbReference>
<evidence type="ECO:0000256" key="2">
    <source>
        <dbReference type="ARBA" id="ARBA00022737"/>
    </source>
</evidence>
<evidence type="ECO:0000256" key="1">
    <source>
        <dbReference type="ARBA" id="ARBA00022679"/>
    </source>
</evidence>
<reference evidence="4" key="1">
    <citation type="journal article" date="2014" name="Int. J. Syst. Evol. Microbiol.">
        <title>Complete genome sequence of Corynebacterium casei LMG S-19264T (=DSM 44701T), isolated from a smear-ripened cheese.</title>
        <authorList>
            <consortium name="US DOE Joint Genome Institute (JGI-PGF)"/>
            <person name="Walter F."/>
            <person name="Albersmeier A."/>
            <person name="Kalinowski J."/>
            <person name="Ruckert C."/>
        </authorList>
    </citation>
    <scope>NUCLEOTIDE SEQUENCE</scope>
    <source>
        <strain evidence="4">CGMCC 1.7086</strain>
    </source>
</reference>
<reference evidence="4" key="2">
    <citation type="submission" date="2020-09" db="EMBL/GenBank/DDBJ databases">
        <authorList>
            <person name="Sun Q."/>
            <person name="Zhou Y."/>
        </authorList>
    </citation>
    <scope>NUCLEOTIDE SEQUENCE</scope>
    <source>
        <strain evidence="4">CGMCC 1.7086</strain>
    </source>
</reference>
<evidence type="ECO:0000313" key="4">
    <source>
        <dbReference type="EMBL" id="GGO66023.1"/>
    </source>
</evidence>
<accession>A0A917YW76</accession>
<evidence type="ECO:0000313" key="5">
    <source>
        <dbReference type="Proteomes" id="UP000606935"/>
    </source>
</evidence>
<protein>
    <submittedName>
        <fullName evidence="4">Sulfurtransferase</fullName>
    </submittedName>
</protein>
<dbReference type="Gene3D" id="3.40.250.10">
    <property type="entry name" value="Rhodanese-like domain"/>
    <property type="match status" value="2"/>
</dbReference>
<dbReference type="InterPro" id="IPR045078">
    <property type="entry name" value="TST/MPST-like"/>
</dbReference>
<dbReference type="FunFam" id="3.40.250.10:FF:000001">
    <property type="entry name" value="Sulfurtransferase"/>
    <property type="match status" value="1"/>
</dbReference>
<keyword evidence="2" id="KW-0677">Repeat</keyword>
<dbReference type="SUPFAM" id="SSF52821">
    <property type="entry name" value="Rhodanese/Cell cycle control phosphatase"/>
    <property type="match status" value="2"/>
</dbReference>
<gene>
    <name evidence="4" type="ORF">GCM10010982_09250</name>
</gene>
<dbReference type="Pfam" id="PF00581">
    <property type="entry name" value="Rhodanese"/>
    <property type="match status" value="2"/>
</dbReference>
<dbReference type="AlphaFoldDB" id="A0A917YW76"/>
<evidence type="ECO:0000259" key="3">
    <source>
        <dbReference type="PROSITE" id="PS50206"/>
    </source>
</evidence>
<dbReference type="InterPro" id="IPR001763">
    <property type="entry name" value="Rhodanese-like_dom"/>
</dbReference>
<dbReference type="PROSITE" id="PS50206">
    <property type="entry name" value="RHODANESE_3"/>
    <property type="match status" value="2"/>
</dbReference>
<dbReference type="EMBL" id="BMLS01000001">
    <property type="protein sequence ID" value="GGO66023.1"/>
    <property type="molecule type" value="Genomic_DNA"/>
</dbReference>
<sequence>MQHNQVMVSTDWLAANKATPNLVLLDASMPLPGQEPSPDLRCIEGARRFDIDKVVCEPDSPLPHTMPDAKLFAHLVGALGISNDSLIVVYDNQGLYSAPRAWWMFKCMGHEQVYVLDGGLPKWQAEGRPLADKHAPATAPQVYQAQLQDKALMSAEQLLAVAGQPDYLVLDARSAGRFAGTQPEPRAGLRSGHIPDSANLPFTQLQTQGCLLPVPQLQAQFEALGLSQEKQLVCSCGSGVTACVLLMAAYACGHRNLTLYDGSWTEWGARPDLPIA</sequence>
<comment type="caution">
    <text evidence="4">The sequence shown here is derived from an EMBL/GenBank/DDBJ whole genome shotgun (WGS) entry which is preliminary data.</text>
</comment>
<proteinExistence type="predicted"/>
<dbReference type="PANTHER" id="PTHR11364:SF27">
    <property type="entry name" value="SULFURTRANSFERASE"/>
    <property type="match status" value="1"/>
</dbReference>
<dbReference type="SMART" id="SM00450">
    <property type="entry name" value="RHOD"/>
    <property type="match status" value="2"/>
</dbReference>
<dbReference type="InterPro" id="IPR036873">
    <property type="entry name" value="Rhodanese-like_dom_sf"/>
</dbReference>
<name>A0A917YW76_9ALTE</name>
<dbReference type="CDD" id="cd01449">
    <property type="entry name" value="TST_Repeat_2"/>
    <property type="match status" value="1"/>
</dbReference>
<feature type="domain" description="Rhodanese" evidence="3">
    <location>
        <begin position="18"/>
        <end position="132"/>
    </location>
</feature>
<dbReference type="Proteomes" id="UP000606935">
    <property type="component" value="Unassembled WGS sequence"/>
</dbReference>
<dbReference type="RefSeq" id="WP_188690937.1">
    <property type="nucleotide sequence ID" value="NZ_BMLS01000001.1"/>
</dbReference>
<dbReference type="PANTHER" id="PTHR11364">
    <property type="entry name" value="THIOSULFATE SULFERTANSFERASE"/>
    <property type="match status" value="1"/>
</dbReference>